<organism evidence="3">
    <name type="scientific">Brugia timori</name>
    <dbReference type="NCBI Taxonomy" id="42155"/>
    <lineage>
        <taxon>Eukaryota</taxon>
        <taxon>Metazoa</taxon>
        <taxon>Ecdysozoa</taxon>
        <taxon>Nematoda</taxon>
        <taxon>Chromadorea</taxon>
        <taxon>Rhabditida</taxon>
        <taxon>Spirurina</taxon>
        <taxon>Spiruromorpha</taxon>
        <taxon>Filarioidea</taxon>
        <taxon>Onchocercidae</taxon>
        <taxon>Brugia</taxon>
    </lineage>
</organism>
<protein>
    <submittedName>
        <fullName evidence="3">NB-ARC domain-containing protein</fullName>
    </submittedName>
</protein>
<dbReference type="AlphaFoldDB" id="A0A0R3QHB7"/>
<name>A0A0R3QHB7_9BILA</name>
<reference evidence="1 2" key="2">
    <citation type="submission" date="2018-11" db="EMBL/GenBank/DDBJ databases">
        <authorList>
            <consortium name="Pathogen Informatics"/>
        </authorList>
    </citation>
    <scope>NUCLEOTIDE SEQUENCE [LARGE SCALE GENOMIC DNA]</scope>
</reference>
<sequence>MQQQLPASIDGATADFATKTISEQSIISIDDERTPRTGSAFRKMLETYVKVFVIVTNSNICSDEILEALLTSSTDFPGFDVVMQYNEDLEQPRRKLDTLPDETIPDLNRAECTKCNKMFSSIW</sequence>
<dbReference type="WBParaSite" id="BTMF_0000578201-mRNA-1">
    <property type="protein sequence ID" value="BTMF_0000578201-mRNA-1"/>
    <property type="gene ID" value="BTMF_0000578201"/>
</dbReference>
<accession>A0A0R3QHB7</accession>
<evidence type="ECO:0000313" key="2">
    <source>
        <dbReference type="Proteomes" id="UP000280834"/>
    </source>
</evidence>
<dbReference type="EMBL" id="UZAG01005248">
    <property type="protein sequence ID" value="VDO17615.1"/>
    <property type="molecule type" value="Genomic_DNA"/>
</dbReference>
<proteinExistence type="predicted"/>
<reference evidence="3" key="1">
    <citation type="submission" date="2017-02" db="UniProtKB">
        <authorList>
            <consortium name="WormBaseParasite"/>
        </authorList>
    </citation>
    <scope>IDENTIFICATION</scope>
</reference>
<evidence type="ECO:0000313" key="1">
    <source>
        <dbReference type="EMBL" id="VDO17615.1"/>
    </source>
</evidence>
<dbReference type="Proteomes" id="UP000280834">
    <property type="component" value="Unassembled WGS sequence"/>
</dbReference>
<keyword evidence="2" id="KW-1185">Reference proteome</keyword>
<evidence type="ECO:0000313" key="3">
    <source>
        <dbReference type="WBParaSite" id="BTMF_0000578201-mRNA-1"/>
    </source>
</evidence>
<gene>
    <name evidence="1" type="ORF">BTMF_LOCUS5050</name>
</gene>
<dbReference type="STRING" id="42155.A0A0R3QHB7"/>